<evidence type="ECO:0000313" key="4">
    <source>
        <dbReference type="Proteomes" id="UP000003744"/>
    </source>
</evidence>
<evidence type="ECO:0000256" key="1">
    <source>
        <dbReference type="SAM" id="Coils"/>
    </source>
</evidence>
<sequence length="369" mass="40344">MKTSKKRSKLQQAQDKVQATINLTNITIEDLGNHTKKLYESLTKIQDLIDNIRNIPSDEKFEYKSLEKEKAAWKKQAESIEKEYNKALVKNTGVGAAGAGLGLAVVTLGPTAAMGVATTFGIASTGTAIAALGGAAATNAALAWLGGGAIVAGGGGMAAGQVFLSMAGPVGWAIAGVSFLASGLLFFKNSNDKKKLENLFTAISHRDIKSYQLAIVEILERIKRIDNESEKLDEAIENIQTLGFDYDLMTEKQQYSLGAYVNLMHSSTQLLINPIKGLEAKFSLEDFDSFMVMKSKNIDISIYKDSKGLIISLANMLYKIDIDKETKTLLWKSFRKNKEFLKSMGISKKEFDIDIIDLALEALESKYEN</sequence>
<keyword evidence="2" id="KW-0812">Transmembrane</keyword>
<dbReference type="EMBL" id="ACGC01000108">
    <property type="protein sequence ID" value="EEI82312.1"/>
    <property type="molecule type" value="Genomic_DNA"/>
</dbReference>
<name>C2CJC8_9FIRM</name>
<dbReference type="AlphaFoldDB" id="C2CJC8"/>
<comment type="caution">
    <text evidence="3">The sequence shown here is derived from an EMBL/GenBank/DDBJ whole genome shotgun (WGS) entry which is preliminary data.</text>
</comment>
<keyword evidence="1" id="KW-0175">Coiled coil</keyword>
<evidence type="ECO:0000313" key="3">
    <source>
        <dbReference type="EMBL" id="EEI82312.1"/>
    </source>
</evidence>
<evidence type="ECO:0000256" key="2">
    <source>
        <dbReference type="SAM" id="Phobius"/>
    </source>
</evidence>
<feature type="transmembrane region" description="Helical" evidence="2">
    <location>
        <begin position="142"/>
        <end position="164"/>
    </location>
</feature>
<feature type="coiled-coil region" evidence="1">
    <location>
        <begin position="63"/>
        <end position="90"/>
    </location>
</feature>
<protein>
    <submittedName>
        <fullName evidence="3">Uncharacterized protein</fullName>
    </submittedName>
</protein>
<feature type="coiled-coil region" evidence="1">
    <location>
        <begin position="208"/>
        <end position="242"/>
    </location>
</feature>
<feature type="transmembrane region" description="Helical" evidence="2">
    <location>
        <begin position="88"/>
        <end position="106"/>
    </location>
</feature>
<organism evidence="3 4">
    <name type="scientific">Anaerococcus tetradius ATCC 35098</name>
    <dbReference type="NCBI Taxonomy" id="525255"/>
    <lineage>
        <taxon>Bacteria</taxon>
        <taxon>Bacillati</taxon>
        <taxon>Bacillota</taxon>
        <taxon>Tissierellia</taxon>
        <taxon>Tissierellales</taxon>
        <taxon>Peptoniphilaceae</taxon>
        <taxon>Anaerococcus</taxon>
    </lineage>
</organism>
<dbReference type="RefSeq" id="WP_004837789.1">
    <property type="nucleotide sequence ID" value="NZ_GG666308.1"/>
</dbReference>
<dbReference type="Proteomes" id="UP000003744">
    <property type="component" value="Unassembled WGS sequence"/>
</dbReference>
<dbReference type="eggNOG" id="ENOG5030AAW">
    <property type="taxonomic scope" value="Bacteria"/>
</dbReference>
<accession>C2CJC8</accession>
<reference evidence="3 4" key="1">
    <citation type="submission" date="2009-01" db="EMBL/GenBank/DDBJ databases">
        <authorList>
            <person name="Qin X."/>
            <person name="Bachman B."/>
            <person name="Battles P."/>
            <person name="Bell A."/>
            <person name="Bess C."/>
            <person name="Bickham C."/>
            <person name="Chaboub L."/>
            <person name="Chen D."/>
            <person name="Coyle M."/>
            <person name="Deiros D.R."/>
            <person name="Dinh H."/>
            <person name="Forbes L."/>
            <person name="Fowler G."/>
            <person name="Francisco L."/>
            <person name="Fu Q."/>
            <person name="Gubbala S."/>
            <person name="Hale W."/>
            <person name="Han Y."/>
            <person name="Hemphill L."/>
            <person name="Highlander S.K."/>
            <person name="Hirani K."/>
            <person name="Hogues M."/>
            <person name="Jackson L."/>
            <person name="Jakkamsetti A."/>
            <person name="Javaid M."/>
            <person name="Jiang H."/>
            <person name="Korchina V."/>
            <person name="Kovar C."/>
            <person name="Lara F."/>
            <person name="Lee S."/>
            <person name="Mata R."/>
            <person name="Mathew T."/>
            <person name="Moen C."/>
            <person name="Morales K."/>
            <person name="Munidasa M."/>
            <person name="Nazareth L."/>
            <person name="Ngo R."/>
            <person name="Nguyen L."/>
            <person name="Okwuonu G."/>
            <person name="Ongeri F."/>
            <person name="Patil S."/>
            <person name="Petrosino J."/>
            <person name="Pham C."/>
            <person name="Pham P."/>
            <person name="Pu L.-L."/>
            <person name="Puazo M."/>
            <person name="Raj R."/>
            <person name="Reid J."/>
            <person name="Rouhana J."/>
            <person name="Saada N."/>
            <person name="Shang Y."/>
            <person name="Simmons D."/>
            <person name="Thornton R."/>
            <person name="Warren J."/>
            <person name="Weissenberger G."/>
            <person name="Zhang J."/>
            <person name="Zhang L."/>
            <person name="Zhou C."/>
            <person name="Zhu D."/>
            <person name="Muzny D."/>
            <person name="Worley K."/>
            <person name="Gibbs R."/>
        </authorList>
    </citation>
    <scope>NUCLEOTIDE SEQUENCE [LARGE SCALE GENOMIC DNA]</scope>
    <source>
        <strain evidence="3 4">ATCC 35098</strain>
    </source>
</reference>
<feature type="transmembrane region" description="Helical" evidence="2">
    <location>
        <begin position="170"/>
        <end position="187"/>
    </location>
</feature>
<dbReference type="HOGENOM" id="CLU_044813_1_0_9"/>
<keyword evidence="2" id="KW-1133">Transmembrane helix</keyword>
<gene>
    <name evidence="3" type="ORF">HMPREF0077_1588</name>
</gene>
<proteinExistence type="predicted"/>
<feature type="transmembrane region" description="Helical" evidence="2">
    <location>
        <begin position="112"/>
        <end position="135"/>
    </location>
</feature>
<keyword evidence="2" id="KW-0472">Membrane</keyword>